<evidence type="ECO:0000313" key="10">
    <source>
        <dbReference type="Proteomes" id="UP000679749"/>
    </source>
</evidence>
<dbReference type="GO" id="GO:0006146">
    <property type="term" value="P:adenine catabolic process"/>
    <property type="evidence" value="ECO:0007669"/>
    <property type="project" value="InterPro"/>
</dbReference>
<dbReference type="InterPro" id="IPR006679">
    <property type="entry name" value="Adenine_deam"/>
</dbReference>
<dbReference type="GO" id="GO:0000034">
    <property type="term" value="F:adenine deaminase activity"/>
    <property type="evidence" value="ECO:0007669"/>
    <property type="project" value="UniProtKB-UniRule"/>
</dbReference>
<proteinExistence type="inferred from homology"/>
<evidence type="ECO:0000256" key="2">
    <source>
        <dbReference type="ARBA" id="ARBA00012782"/>
    </source>
</evidence>
<dbReference type="RefSeq" id="WP_213120857.1">
    <property type="nucleotide sequence ID" value="NZ_JAGYPF010000006.1"/>
</dbReference>
<evidence type="ECO:0000256" key="1">
    <source>
        <dbReference type="ARBA" id="ARBA00006773"/>
    </source>
</evidence>
<dbReference type="InterPro" id="IPR032466">
    <property type="entry name" value="Metal_Hydrolase"/>
</dbReference>
<evidence type="ECO:0000256" key="5">
    <source>
        <dbReference type="ARBA" id="ARBA00047720"/>
    </source>
</evidence>
<evidence type="ECO:0000313" key="9">
    <source>
        <dbReference type="EMBL" id="MBS4216334.1"/>
    </source>
</evidence>
<evidence type="ECO:0000259" key="8">
    <source>
        <dbReference type="Pfam" id="PF13382"/>
    </source>
</evidence>
<keyword evidence="10" id="KW-1185">Reference proteome</keyword>
<name>A0A942UDR5_9BACI</name>
<dbReference type="Pfam" id="PF13382">
    <property type="entry name" value="Adenine_deam_C"/>
    <property type="match status" value="1"/>
</dbReference>
<dbReference type="InterPro" id="IPR011059">
    <property type="entry name" value="Metal-dep_hydrolase_composite"/>
</dbReference>
<dbReference type="Gene3D" id="3.20.20.140">
    <property type="entry name" value="Metal-dependent hydrolases"/>
    <property type="match status" value="1"/>
</dbReference>
<keyword evidence="3 6" id="KW-0378">Hydrolase</keyword>
<comment type="caution">
    <text evidence="9">The sequence shown here is derived from an EMBL/GenBank/DDBJ whole genome shotgun (WGS) entry which is preliminary data.</text>
</comment>
<dbReference type="EMBL" id="JAGYPF010000006">
    <property type="protein sequence ID" value="MBS4216334.1"/>
    <property type="molecule type" value="Genomic_DNA"/>
</dbReference>
<organism evidence="9 10">
    <name type="scientific">Neobacillus rhizophilus</name>
    <dbReference type="NCBI Taxonomy" id="2833579"/>
    <lineage>
        <taxon>Bacteria</taxon>
        <taxon>Bacillati</taxon>
        <taxon>Bacillota</taxon>
        <taxon>Bacilli</taxon>
        <taxon>Bacillales</taxon>
        <taxon>Bacillaceae</taxon>
        <taxon>Neobacillus</taxon>
    </lineage>
</organism>
<dbReference type="SUPFAM" id="SSF51338">
    <property type="entry name" value="Composite domain of metallo-dependent hydrolases"/>
    <property type="match status" value="1"/>
</dbReference>
<dbReference type="Proteomes" id="UP000679749">
    <property type="component" value="Unassembled WGS sequence"/>
</dbReference>
<sequence length="570" mass="63074">MKADLVIINGQVFNTFTKKFEQKNVYIVEDKFYYVTADEVENLQACEVVDARGQYLVPGLMDIHMHIESSMTSPAIFSEAVLTHGVTTVVADAHEIANVFGMEGLEAFFFQPSVMDIFYAIPSSVPSTTPELETTGGYIGVEEVKQLLRHPKVIALGEAMDFNGIVNHQDSLIRQILLVVQTERPSMPLEGHVPRVSELELAKFLYAGITADHTHQSPQSIYEKITGGMFLEFQKKSITPENMRVIVENQFYEYMAIITDDVMADDLLEGHLDANVRLAISCGMPAEQALYCATYTPARRMGFQDRGAIVPGFKADFLLIDNVERLDIAAVYKDGKLVHERGNAIKYPAVKPAFPDHFYQSIQCRALTSEDLRIKVNSAENAVVNVMQISEVGTFTEHVQREMAVTDGYLDWENSGLALIVVMERYGKTGDIAYGFVENALSEKGAVATTWAHDHHNLMVMGTSAADILAAQKQLLDMQGGYVVTQAGQVQAVCPLPVGGIISDAPIQELGKQLKEVRQAMIKLGYRNSNEIMSFSTLSLPVSPAIKITDKGMMNVRSQMMIPLVEGEEV</sequence>
<protein>
    <recommendedName>
        <fullName evidence="2 6">Adenine deaminase</fullName>
        <shortName evidence="6">Adenase</shortName>
        <shortName evidence="6">Adenine aminase</shortName>
        <ecNumber evidence="2 6">3.5.4.2</ecNumber>
    </recommendedName>
</protein>
<comment type="catalytic activity">
    <reaction evidence="5 6">
        <text>adenine + H2O + H(+) = hypoxanthine + NH4(+)</text>
        <dbReference type="Rhea" id="RHEA:23688"/>
        <dbReference type="ChEBI" id="CHEBI:15377"/>
        <dbReference type="ChEBI" id="CHEBI:15378"/>
        <dbReference type="ChEBI" id="CHEBI:16708"/>
        <dbReference type="ChEBI" id="CHEBI:17368"/>
        <dbReference type="ChEBI" id="CHEBI:28938"/>
        <dbReference type="EC" id="3.5.4.2"/>
    </reaction>
</comment>
<dbReference type="HAMAP" id="MF_01518">
    <property type="entry name" value="Adenine_deamin"/>
    <property type="match status" value="1"/>
</dbReference>
<dbReference type="Gene3D" id="2.30.40.10">
    <property type="entry name" value="Urease, subunit C, domain 1"/>
    <property type="match status" value="1"/>
</dbReference>
<gene>
    <name evidence="6" type="primary">ade</name>
    <name evidence="9" type="ORF">KHA99_28310</name>
</gene>
<evidence type="ECO:0000256" key="6">
    <source>
        <dbReference type="HAMAP-Rule" id="MF_01518"/>
    </source>
</evidence>
<dbReference type="InterPro" id="IPR006680">
    <property type="entry name" value="Amidohydro-rel"/>
</dbReference>
<dbReference type="PANTHER" id="PTHR11113:SF2">
    <property type="entry name" value="ADENINE DEAMINASE"/>
    <property type="match status" value="1"/>
</dbReference>
<reference evidence="9" key="1">
    <citation type="submission" date="2021-05" db="EMBL/GenBank/DDBJ databases">
        <title>Novel Bacillus species.</title>
        <authorList>
            <person name="Liu G."/>
        </authorList>
    </citation>
    <scope>NUCLEOTIDE SEQUENCE</scope>
    <source>
        <strain evidence="9">FJAT-49825</strain>
    </source>
</reference>
<accession>A0A942UDR5</accession>
<dbReference type="PANTHER" id="PTHR11113">
    <property type="entry name" value="N-ACETYLGLUCOSAMINE-6-PHOSPHATE DEACETYLASE"/>
    <property type="match status" value="1"/>
</dbReference>
<evidence type="ECO:0000256" key="3">
    <source>
        <dbReference type="ARBA" id="ARBA00022801"/>
    </source>
</evidence>
<dbReference type="AlphaFoldDB" id="A0A942UDR5"/>
<feature type="domain" description="Amidohydrolase-related" evidence="7">
    <location>
        <begin position="55"/>
        <end position="338"/>
    </location>
</feature>
<keyword evidence="4 6" id="KW-0464">Manganese</keyword>
<evidence type="ECO:0000256" key="4">
    <source>
        <dbReference type="ARBA" id="ARBA00023211"/>
    </source>
</evidence>
<feature type="domain" description="Adenine deaminase C-terminal" evidence="8">
    <location>
        <begin position="394"/>
        <end position="559"/>
    </location>
</feature>
<comment type="cofactor">
    <cofactor evidence="6">
        <name>Mn(2+)</name>
        <dbReference type="ChEBI" id="CHEBI:29035"/>
    </cofactor>
</comment>
<dbReference type="EC" id="3.5.4.2" evidence="2 6"/>
<dbReference type="SUPFAM" id="SSF51556">
    <property type="entry name" value="Metallo-dependent hydrolases"/>
    <property type="match status" value="1"/>
</dbReference>
<evidence type="ECO:0000259" key="7">
    <source>
        <dbReference type="Pfam" id="PF01979"/>
    </source>
</evidence>
<comment type="similarity">
    <text evidence="1 6">Belongs to the metallo-dependent hydrolases superfamily. Adenine deaminase family.</text>
</comment>
<dbReference type="Pfam" id="PF01979">
    <property type="entry name" value="Amidohydro_1"/>
    <property type="match status" value="1"/>
</dbReference>
<dbReference type="InterPro" id="IPR026912">
    <property type="entry name" value="Adenine_deam_C"/>
</dbReference>